<evidence type="ECO:0000313" key="2">
    <source>
        <dbReference type="EMBL" id="GGL96412.1"/>
    </source>
</evidence>
<feature type="chain" id="PRO_5038951951" description="SH3 domain-containing protein" evidence="1">
    <location>
        <begin position="23"/>
        <end position="108"/>
    </location>
</feature>
<feature type="signal peptide" evidence="1">
    <location>
        <begin position="1"/>
        <end position="22"/>
    </location>
</feature>
<organism evidence="2 3">
    <name type="scientific">Nakamurella endophytica</name>
    <dbReference type="NCBI Taxonomy" id="1748367"/>
    <lineage>
        <taxon>Bacteria</taxon>
        <taxon>Bacillati</taxon>
        <taxon>Actinomycetota</taxon>
        <taxon>Actinomycetes</taxon>
        <taxon>Nakamurellales</taxon>
        <taxon>Nakamurellaceae</taxon>
        <taxon>Nakamurella</taxon>
    </lineage>
</organism>
<keyword evidence="1" id="KW-0732">Signal</keyword>
<protein>
    <recommendedName>
        <fullName evidence="4">SH3 domain-containing protein</fullName>
    </recommendedName>
</protein>
<dbReference type="RefSeq" id="WP_188940952.1">
    <property type="nucleotide sequence ID" value="NZ_BMNA01000003.1"/>
</dbReference>
<keyword evidence="3" id="KW-1185">Reference proteome</keyword>
<proteinExistence type="predicted"/>
<accession>A0A917WDA0</accession>
<evidence type="ECO:0000313" key="3">
    <source>
        <dbReference type="Proteomes" id="UP000655208"/>
    </source>
</evidence>
<comment type="caution">
    <text evidence="2">The sequence shown here is derived from an EMBL/GenBank/DDBJ whole genome shotgun (WGS) entry which is preliminary data.</text>
</comment>
<reference evidence="2" key="1">
    <citation type="journal article" date="2014" name="Int. J. Syst. Evol. Microbiol.">
        <title>Complete genome sequence of Corynebacterium casei LMG S-19264T (=DSM 44701T), isolated from a smear-ripened cheese.</title>
        <authorList>
            <consortium name="US DOE Joint Genome Institute (JGI-PGF)"/>
            <person name="Walter F."/>
            <person name="Albersmeier A."/>
            <person name="Kalinowski J."/>
            <person name="Ruckert C."/>
        </authorList>
    </citation>
    <scope>NUCLEOTIDE SEQUENCE</scope>
    <source>
        <strain evidence="2">CGMCC 4.7308</strain>
    </source>
</reference>
<dbReference type="EMBL" id="BMNA01000003">
    <property type="protein sequence ID" value="GGL96412.1"/>
    <property type="molecule type" value="Genomic_DNA"/>
</dbReference>
<sequence length="108" mass="11238">MRTLAAVAAAAFGILAVGTATAAAAADREPTGVVKTTTTSYMLPTDRSTPVHVDLRADTEVYLQCWARGQSLSGNPMWYRIATGGKLGFVPAGTVHSMVPNPPACSMN</sequence>
<dbReference type="Proteomes" id="UP000655208">
    <property type="component" value="Unassembled WGS sequence"/>
</dbReference>
<dbReference type="AlphaFoldDB" id="A0A917WDA0"/>
<evidence type="ECO:0008006" key="4">
    <source>
        <dbReference type="Google" id="ProtNLM"/>
    </source>
</evidence>
<evidence type="ECO:0000256" key="1">
    <source>
        <dbReference type="SAM" id="SignalP"/>
    </source>
</evidence>
<reference evidence="2" key="2">
    <citation type="submission" date="2020-09" db="EMBL/GenBank/DDBJ databases">
        <authorList>
            <person name="Sun Q."/>
            <person name="Zhou Y."/>
        </authorList>
    </citation>
    <scope>NUCLEOTIDE SEQUENCE</scope>
    <source>
        <strain evidence="2">CGMCC 4.7308</strain>
    </source>
</reference>
<gene>
    <name evidence="2" type="ORF">GCM10011594_15210</name>
</gene>
<name>A0A917WDA0_9ACTN</name>